<sequence length="673" mass="72661">MLVVCTVLAVLGAFRAGISTDEPIHVMRLRNYFDNGWYALDWDYDGKGPGSDGTNTFVYAPVAMLLLHAWSVLFGVEGWNHVSGSAHAYDVRHLGVVVMGLVGLAAVAAIGRVLLRHWGWGVVSASILAAIPMWTGHEMFNVKDIPVATGYTLATLGLMLFVRAERPGRRLAAARAFCLFAGLVLAMGTRPGMWPGLVGVVAVAIAGIWLAAGPRRPAVLTTVELGAVCVAAGAALVAIYPKLFGDPFRALPRTTEGSSKFRDGVPPDRLYVPAHLASEIPTLLLFFILTGLVLGGLLVAQRWRTDPVIAARVGLVGFQAAAMPVVAMLVGSDLYNDLRQLLFSGPASAVLGAYGIAWWLQRPRLRTRRLVAVAAVAGLLLPLVDQITLQPYQVTYANLASDVAAGLTHADDAHPGSDFWRVSIPELIEAQPLNHQLLCKATVSKETDRAFRFINGGQYSTSRSLDCREEANGPLAPEGLTVNRAPGDRVYDAVFLKEAPPNCTPLNKVTRWRHGFDVTLTVLARCSNDPPIMPPEGVYADSTALATAQLRDLWRFAVDGWERWPTRFSLQARAPQAWISFRPGGQCRVYGCTLQISGYGPSDLTARVNGDLVRVQRTPQAIGVPISVEEAGNPHGIWVSLRRASGGTLGVTMTGLSERELDQDHLKPTEGQR</sequence>
<comment type="caution">
    <text evidence="2">The sequence shown here is derived from an EMBL/GenBank/DDBJ whole genome shotgun (WGS) entry which is preliminary data.</text>
</comment>
<proteinExistence type="predicted"/>
<keyword evidence="1" id="KW-0812">Transmembrane</keyword>
<feature type="transmembrane region" description="Helical" evidence="1">
    <location>
        <begin position="341"/>
        <end position="360"/>
    </location>
</feature>
<feature type="transmembrane region" description="Helical" evidence="1">
    <location>
        <begin position="194"/>
        <end position="212"/>
    </location>
</feature>
<feature type="transmembrane region" description="Helical" evidence="1">
    <location>
        <begin position="280"/>
        <end position="300"/>
    </location>
</feature>
<evidence type="ECO:0008006" key="4">
    <source>
        <dbReference type="Google" id="ProtNLM"/>
    </source>
</evidence>
<feature type="transmembrane region" description="Helical" evidence="1">
    <location>
        <begin position="171"/>
        <end position="188"/>
    </location>
</feature>
<keyword evidence="3" id="KW-1185">Reference proteome</keyword>
<feature type="transmembrane region" description="Helical" evidence="1">
    <location>
        <begin position="219"/>
        <end position="240"/>
    </location>
</feature>
<evidence type="ECO:0000313" key="2">
    <source>
        <dbReference type="EMBL" id="RNL78675.1"/>
    </source>
</evidence>
<name>A0A3N0DSQ8_9ACTN</name>
<gene>
    <name evidence="2" type="ORF">EFL95_06215</name>
</gene>
<organism evidence="2 3">
    <name type="scientific">Nocardioides marmorisolisilvae</name>
    <dbReference type="NCBI Taxonomy" id="1542737"/>
    <lineage>
        <taxon>Bacteria</taxon>
        <taxon>Bacillati</taxon>
        <taxon>Actinomycetota</taxon>
        <taxon>Actinomycetes</taxon>
        <taxon>Propionibacteriales</taxon>
        <taxon>Nocardioidaceae</taxon>
        <taxon>Nocardioides</taxon>
    </lineage>
</organism>
<feature type="transmembrane region" description="Helical" evidence="1">
    <location>
        <begin position="57"/>
        <end position="76"/>
    </location>
</feature>
<evidence type="ECO:0000313" key="3">
    <source>
        <dbReference type="Proteomes" id="UP000277094"/>
    </source>
</evidence>
<reference evidence="2 3" key="1">
    <citation type="submission" date="2018-11" db="EMBL/GenBank/DDBJ databases">
        <authorList>
            <person name="Li F."/>
        </authorList>
    </citation>
    <scope>NUCLEOTIDE SEQUENCE [LARGE SCALE GENOMIC DNA]</scope>
    <source>
        <strain evidence="2 3">KIS18-7</strain>
    </source>
</reference>
<dbReference type="AlphaFoldDB" id="A0A3N0DSQ8"/>
<protein>
    <recommendedName>
        <fullName evidence="4">Glycosyltransferase RgtA/B/C/D-like domain-containing protein</fullName>
    </recommendedName>
</protein>
<feature type="transmembrane region" description="Helical" evidence="1">
    <location>
        <begin position="367"/>
        <end position="384"/>
    </location>
</feature>
<accession>A0A3N0DSQ8</accession>
<evidence type="ECO:0000256" key="1">
    <source>
        <dbReference type="SAM" id="Phobius"/>
    </source>
</evidence>
<feature type="transmembrane region" description="Helical" evidence="1">
    <location>
        <begin position="309"/>
        <end position="329"/>
    </location>
</feature>
<dbReference type="Proteomes" id="UP000277094">
    <property type="component" value="Unassembled WGS sequence"/>
</dbReference>
<dbReference type="EMBL" id="RJSG01000002">
    <property type="protein sequence ID" value="RNL78675.1"/>
    <property type="molecule type" value="Genomic_DNA"/>
</dbReference>
<keyword evidence="1" id="KW-0472">Membrane</keyword>
<feature type="transmembrane region" description="Helical" evidence="1">
    <location>
        <begin position="96"/>
        <end position="115"/>
    </location>
</feature>
<feature type="transmembrane region" description="Helical" evidence="1">
    <location>
        <begin position="145"/>
        <end position="164"/>
    </location>
</feature>
<keyword evidence="1" id="KW-1133">Transmembrane helix</keyword>